<dbReference type="SFLD" id="SFLDG01140">
    <property type="entry name" value="C2.B:_Phosphomannomutase_and_P"/>
    <property type="match status" value="1"/>
</dbReference>
<dbReference type="GO" id="GO:0016791">
    <property type="term" value="F:phosphatase activity"/>
    <property type="evidence" value="ECO:0007669"/>
    <property type="project" value="TreeGrafter"/>
</dbReference>
<evidence type="ECO:0000313" key="2">
    <source>
        <dbReference type="Proteomes" id="UP000198508"/>
    </source>
</evidence>
<dbReference type="Gene3D" id="3.40.50.1000">
    <property type="entry name" value="HAD superfamily/HAD-like"/>
    <property type="match status" value="1"/>
</dbReference>
<dbReference type="Proteomes" id="UP000198508">
    <property type="component" value="Unassembled WGS sequence"/>
</dbReference>
<sequence length="273" mass="29868">MYQLIAFDMDGTLLGSDKRISPGNRRAVAAAARAGKTVILNTGRCLSELEEYLGLIPEVRYLNCASGALVYDLKEKRTLYSSLLSVETVKQLLKLAALEQAMPHILLEQCIVQKSHCEQMERFGMGVYQDQFNRVTVKWEDIGRMYGENPFPAAKVNIYHTSPQSRDRTEERIRAAGLAVAMARAETTSLELSAPGCDKGVGLEMLCACLKLPMERTIVVGDADNDLEALKKAGLAVAMANAVEAVKAVADVVVADCDHDGCAEAVERYLLRP</sequence>
<dbReference type="GeneID" id="93280645"/>
<dbReference type="GO" id="GO:0000287">
    <property type="term" value="F:magnesium ion binding"/>
    <property type="evidence" value="ECO:0007669"/>
    <property type="project" value="TreeGrafter"/>
</dbReference>
<dbReference type="GO" id="GO:0005829">
    <property type="term" value="C:cytosol"/>
    <property type="evidence" value="ECO:0007669"/>
    <property type="project" value="TreeGrafter"/>
</dbReference>
<dbReference type="Pfam" id="PF08282">
    <property type="entry name" value="Hydrolase_3"/>
    <property type="match status" value="1"/>
</dbReference>
<dbReference type="InterPro" id="IPR023214">
    <property type="entry name" value="HAD_sf"/>
</dbReference>
<dbReference type="AlphaFoldDB" id="A0A1I0K0Z3"/>
<dbReference type="InterPro" id="IPR036412">
    <property type="entry name" value="HAD-like_sf"/>
</dbReference>
<reference evidence="2" key="1">
    <citation type="submission" date="2016-10" db="EMBL/GenBank/DDBJ databases">
        <authorList>
            <person name="Varghese N."/>
            <person name="Submissions S."/>
        </authorList>
    </citation>
    <scope>NUCLEOTIDE SEQUENCE [LARGE SCALE GENOMIC DNA]</scope>
    <source>
        <strain evidence="2">NLAE-zl-G277</strain>
    </source>
</reference>
<name>A0A1I0K0Z3_9FIRM</name>
<dbReference type="NCBIfam" id="TIGR00099">
    <property type="entry name" value="Cof-subfamily"/>
    <property type="match status" value="1"/>
</dbReference>
<dbReference type="SFLD" id="SFLDS00003">
    <property type="entry name" value="Haloacid_Dehalogenase"/>
    <property type="match status" value="1"/>
</dbReference>
<dbReference type="NCBIfam" id="TIGR01484">
    <property type="entry name" value="HAD-SF-IIB"/>
    <property type="match status" value="1"/>
</dbReference>
<dbReference type="PANTHER" id="PTHR10000:SF8">
    <property type="entry name" value="HAD SUPERFAMILY HYDROLASE-LIKE, TYPE 3"/>
    <property type="match status" value="1"/>
</dbReference>
<dbReference type="STRING" id="460384.SAMN05216313_13915"/>
<dbReference type="SUPFAM" id="SSF56784">
    <property type="entry name" value="HAD-like"/>
    <property type="match status" value="1"/>
</dbReference>
<evidence type="ECO:0000313" key="1">
    <source>
        <dbReference type="EMBL" id="SEU16171.1"/>
    </source>
</evidence>
<gene>
    <name evidence="1" type="ORF">SAMN05216313_13915</name>
</gene>
<protein>
    <submittedName>
        <fullName evidence="1">Uncharacterized protein</fullName>
    </submittedName>
</protein>
<keyword evidence="2" id="KW-1185">Reference proteome</keyword>
<dbReference type="PANTHER" id="PTHR10000">
    <property type="entry name" value="PHOSPHOSERINE PHOSPHATASE"/>
    <property type="match status" value="1"/>
</dbReference>
<dbReference type="EMBL" id="FOIM01000039">
    <property type="protein sequence ID" value="SEU16171.1"/>
    <property type="molecule type" value="Genomic_DNA"/>
</dbReference>
<dbReference type="InterPro" id="IPR006379">
    <property type="entry name" value="HAD-SF_hydro_IIB"/>
</dbReference>
<dbReference type="PRINTS" id="PR00119">
    <property type="entry name" value="CATATPASE"/>
</dbReference>
<dbReference type="Gene3D" id="3.30.1240.10">
    <property type="match status" value="1"/>
</dbReference>
<accession>A0A1I0K0Z3</accession>
<dbReference type="RefSeq" id="WP_092370441.1">
    <property type="nucleotide sequence ID" value="NZ_DAINWJ010000257.1"/>
</dbReference>
<proteinExistence type="predicted"/>
<organism evidence="1 2">
    <name type="scientific">Enterocloster lavalensis</name>
    <dbReference type="NCBI Taxonomy" id="460384"/>
    <lineage>
        <taxon>Bacteria</taxon>
        <taxon>Bacillati</taxon>
        <taxon>Bacillota</taxon>
        <taxon>Clostridia</taxon>
        <taxon>Lachnospirales</taxon>
        <taxon>Lachnospiraceae</taxon>
        <taxon>Enterocloster</taxon>
    </lineage>
</organism>
<dbReference type="InterPro" id="IPR000150">
    <property type="entry name" value="Cof"/>
</dbReference>